<sequence>MKKYAFLFSAFFFTGIIVSVQADTIPDLALIPTGSDCNTYEVSMSNPPTGALEHLKITVSISPNGSNLNATLGSALEADDYDLEVTSINSITISRLSTSAATNFQLPSMPDTSLTLFAFEFFGQLGDTVTAEIDSLVMITLATEDSIGIDNPYTISSSSASCIFNEGAVLSGTITSLQNCMGAINHSIANATVVISSTNMPDFTPVYTQTDAAGDFSGIVPGGGDYLVSPGFNLSEPDCGLDDLDIALVSGYNLGVAPFTSPWSVVSADFNLSNSISLLDQIGMRRAILFDVYPEGFQSWRIVNAGVLNGGSLNENALSLITETATVADVPLSGVSNINFIAVKTGDVKVSCNQCITTNSSANSVPLAGLKSKIRGDLSEGGIIELRLSPEEAYKQLWLIGLEFILSPEHLEILEIRGEGGFRLQEEGYAVNAQTGRFHGIWLPLEQQFLELGKGDQLTVRAKVKRSFSTIAEVFSLLSGANIYPDGNKRSWSISPQQHSKIVVFPNPFGAQFTISGTVEVGQLRVFNAAGQLIHQQQLQPLVEHQIIARNWQPGVYFYRVETPSATTSGKLIRK</sequence>
<dbReference type="Pfam" id="PF18962">
    <property type="entry name" value="Por_Secre_tail"/>
    <property type="match status" value="1"/>
</dbReference>
<keyword evidence="1" id="KW-0732">Signal</keyword>
<reference evidence="3 4" key="1">
    <citation type="journal article" date="2014" name="Int. J. Syst. Evol. Microbiol.">
        <title>Phaeodactylibacter xiamenensis gen. nov., sp. nov., a member of the family Saprospiraceae isolated from the marine alga Phaeodactylum tricornutum.</title>
        <authorList>
            <person name="Chen Z.Jr."/>
            <person name="Lei X."/>
            <person name="Lai Q."/>
            <person name="Li Y."/>
            <person name="Zhang B."/>
            <person name="Zhang J."/>
            <person name="Zhang H."/>
            <person name="Yang L."/>
            <person name="Zheng W."/>
            <person name="Tian Y."/>
            <person name="Yu Z."/>
            <person name="Xu H.Jr."/>
            <person name="Zheng T."/>
        </authorList>
    </citation>
    <scope>NUCLEOTIDE SEQUENCE [LARGE SCALE GENOMIC DNA]</scope>
    <source>
        <strain evidence="3 4">KD52</strain>
    </source>
</reference>
<protein>
    <recommendedName>
        <fullName evidence="2">Secretion system C-terminal sorting domain-containing protein</fullName>
    </recommendedName>
</protein>
<proteinExistence type="predicted"/>
<feature type="chain" id="PRO_5001948151" description="Secretion system C-terminal sorting domain-containing protein" evidence="1">
    <location>
        <begin position="23"/>
        <end position="575"/>
    </location>
</feature>
<evidence type="ECO:0000313" key="3">
    <source>
        <dbReference type="EMBL" id="KGE89685.1"/>
    </source>
</evidence>
<accession>A0A098SC19</accession>
<evidence type="ECO:0000259" key="2">
    <source>
        <dbReference type="Pfam" id="PF18962"/>
    </source>
</evidence>
<keyword evidence="4" id="KW-1185">Reference proteome</keyword>
<name>A0A098SC19_9BACT</name>
<comment type="caution">
    <text evidence="3">The sequence shown here is derived from an EMBL/GenBank/DDBJ whole genome shotgun (WGS) entry which is preliminary data.</text>
</comment>
<dbReference type="AlphaFoldDB" id="A0A098SC19"/>
<dbReference type="OrthoDB" id="940952at2"/>
<gene>
    <name evidence="3" type="ORF">IX84_01225</name>
</gene>
<feature type="signal peptide" evidence="1">
    <location>
        <begin position="1"/>
        <end position="22"/>
    </location>
</feature>
<dbReference type="RefSeq" id="WP_044215852.1">
    <property type="nucleotide sequence ID" value="NZ_JBKAGJ010000005.1"/>
</dbReference>
<dbReference type="NCBIfam" id="TIGR04183">
    <property type="entry name" value="Por_Secre_tail"/>
    <property type="match status" value="1"/>
</dbReference>
<dbReference type="EMBL" id="JPOS01000003">
    <property type="protein sequence ID" value="KGE89685.1"/>
    <property type="molecule type" value="Genomic_DNA"/>
</dbReference>
<evidence type="ECO:0000313" key="4">
    <source>
        <dbReference type="Proteomes" id="UP000029736"/>
    </source>
</evidence>
<dbReference type="Proteomes" id="UP000029736">
    <property type="component" value="Unassembled WGS sequence"/>
</dbReference>
<evidence type="ECO:0000256" key="1">
    <source>
        <dbReference type="SAM" id="SignalP"/>
    </source>
</evidence>
<organism evidence="3 4">
    <name type="scientific">Phaeodactylibacter xiamenensis</name>
    <dbReference type="NCBI Taxonomy" id="1524460"/>
    <lineage>
        <taxon>Bacteria</taxon>
        <taxon>Pseudomonadati</taxon>
        <taxon>Bacteroidota</taxon>
        <taxon>Saprospiria</taxon>
        <taxon>Saprospirales</taxon>
        <taxon>Haliscomenobacteraceae</taxon>
        <taxon>Phaeodactylibacter</taxon>
    </lineage>
</organism>
<dbReference type="InterPro" id="IPR026444">
    <property type="entry name" value="Secre_tail"/>
</dbReference>
<feature type="domain" description="Secretion system C-terminal sorting" evidence="2">
    <location>
        <begin position="504"/>
        <end position="573"/>
    </location>
</feature>